<dbReference type="FunFam" id="3.20.20.140:FF:000005">
    <property type="entry name" value="TatD family hydrolase"/>
    <property type="match status" value="1"/>
</dbReference>
<dbReference type="InterPro" id="IPR001130">
    <property type="entry name" value="TatD-like"/>
</dbReference>
<dbReference type="RefSeq" id="WP_094408843.1">
    <property type="nucleotide sequence ID" value="NZ_BMJZ01000001.1"/>
</dbReference>
<evidence type="ECO:0000256" key="4">
    <source>
        <dbReference type="PIRSR" id="PIRSR005902-1"/>
    </source>
</evidence>
<feature type="binding site" evidence="4">
    <location>
        <position position="207"/>
    </location>
    <ligand>
        <name>a divalent metal cation</name>
        <dbReference type="ChEBI" id="CHEBI:60240"/>
        <label>1</label>
    </ligand>
</feature>
<dbReference type="PROSITE" id="PS01091">
    <property type="entry name" value="TATD_3"/>
    <property type="match status" value="1"/>
</dbReference>
<dbReference type="InterPro" id="IPR015991">
    <property type="entry name" value="TatD/YcfH-like"/>
</dbReference>
<comment type="caution">
    <text evidence="5">The sequence shown here is derived from an EMBL/GenBank/DDBJ whole genome shotgun (WGS) entry which is preliminary data.</text>
</comment>
<keyword evidence="3" id="KW-0378">Hydrolase</keyword>
<evidence type="ECO:0000313" key="6">
    <source>
        <dbReference type="Proteomes" id="UP000216361"/>
    </source>
</evidence>
<dbReference type="NCBIfam" id="TIGR00010">
    <property type="entry name" value="YchF/TatD family DNA exonuclease"/>
    <property type="match status" value="1"/>
</dbReference>
<dbReference type="GO" id="GO:0005829">
    <property type="term" value="C:cytosol"/>
    <property type="evidence" value="ECO:0007669"/>
    <property type="project" value="TreeGrafter"/>
</dbReference>
<dbReference type="AlphaFoldDB" id="A0A255XQQ6"/>
<protein>
    <submittedName>
        <fullName evidence="5">LuxR family transcriptional regulator</fullName>
    </submittedName>
</protein>
<dbReference type="PROSITE" id="PS01137">
    <property type="entry name" value="TATD_1"/>
    <property type="match status" value="1"/>
</dbReference>
<dbReference type="SUPFAM" id="SSF51556">
    <property type="entry name" value="Metallo-dependent hydrolases"/>
    <property type="match status" value="1"/>
</dbReference>
<accession>A0A255XQQ6</accession>
<dbReference type="Pfam" id="PF01026">
    <property type="entry name" value="TatD_DNase"/>
    <property type="match status" value="1"/>
</dbReference>
<evidence type="ECO:0000256" key="2">
    <source>
        <dbReference type="ARBA" id="ARBA00022723"/>
    </source>
</evidence>
<proteinExistence type="inferred from homology"/>
<dbReference type="GO" id="GO:0016788">
    <property type="term" value="F:hydrolase activity, acting on ester bonds"/>
    <property type="evidence" value="ECO:0007669"/>
    <property type="project" value="InterPro"/>
</dbReference>
<feature type="binding site" evidence="4">
    <location>
        <position position="156"/>
    </location>
    <ligand>
        <name>a divalent metal cation</name>
        <dbReference type="ChEBI" id="CHEBI:60240"/>
        <label>2</label>
    </ligand>
</feature>
<organism evidence="5 6">
    <name type="scientific">Elstera cyanobacteriorum</name>
    <dbReference type="NCBI Taxonomy" id="2022747"/>
    <lineage>
        <taxon>Bacteria</taxon>
        <taxon>Pseudomonadati</taxon>
        <taxon>Pseudomonadota</taxon>
        <taxon>Alphaproteobacteria</taxon>
        <taxon>Rhodospirillales</taxon>
        <taxon>Rhodospirillaceae</taxon>
        <taxon>Elstera</taxon>
    </lineage>
</organism>
<reference evidence="5 6" key="1">
    <citation type="submission" date="2017-07" db="EMBL/GenBank/DDBJ databases">
        <title>Elstera cyanobacteriorum sp. nov., a novel bacterium isolated from cyanobacterial aggregates in a eutrophic lake.</title>
        <authorList>
            <person name="Cai H."/>
        </authorList>
    </citation>
    <scope>NUCLEOTIDE SEQUENCE [LARGE SCALE GENOMIC DNA]</scope>
    <source>
        <strain evidence="5 6">TH019</strain>
    </source>
</reference>
<dbReference type="PROSITE" id="PS01090">
    <property type="entry name" value="TATD_2"/>
    <property type="match status" value="1"/>
</dbReference>
<evidence type="ECO:0000256" key="3">
    <source>
        <dbReference type="ARBA" id="ARBA00022801"/>
    </source>
</evidence>
<dbReference type="EMBL" id="NOXS01000032">
    <property type="protein sequence ID" value="OYQ18580.1"/>
    <property type="molecule type" value="Genomic_DNA"/>
</dbReference>
<sequence length="269" mass="29280">MSLLVDSHCHLDFPDFSEDLDGVVTRANAAGIGLMLTIGTKLHAFPGVRAVAERFGNIYCSVGVHPHEAENDWGYAAETLVAETQHPKVVAIGETGLDYYYDHSPRDLQQKSFRAHCDAARRTGLPIIVHTRDADDDTINLLESELVQGPFTGVIHCFTGTRRLAEACLAMGFYISISGIITFKSAADLKQTVADAVPLDKLLVETDSPYLAPIPHRGKRNEPAFTRKTAECVAGLKGVSVEALAEATTDNFFRLFSKVPRAALLERAA</sequence>
<dbReference type="InterPro" id="IPR032466">
    <property type="entry name" value="Metal_Hydrolase"/>
</dbReference>
<comment type="similarity">
    <text evidence="1">Belongs to the metallo-dependent hydrolases superfamily. TatD-type hydrolase family.</text>
</comment>
<feature type="binding site" evidence="4">
    <location>
        <position position="130"/>
    </location>
    <ligand>
        <name>a divalent metal cation</name>
        <dbReference type="ChEBI" id="CHEBI:60240"/>
        <label>2</label>
    </ligand>
</feature>
<dbReference type="OrthoDB" id="9810005at2"/>
<dbReference type="CDD" id="cd01310">
    <property type="entry name" value="TatD_DNAse"/>
    <property type="match status" value="1"/>
</dbReference>
<dbReference type="GO" id="GO:0046872">
    <property type="term" value="F:metal ion binding"/>
    <property type="evidence" value="ECO:0007669"/>
    <property type="project" value="UniProtKB-KW"/>
</dbReference>
<feature type="binding site" evidence="4">
    <location>
        <position position="10"/>
    </location>
    <ligand>
        <name>a divalent metal cation</name>
        <dbReference type="ChEBI" id="CHEBI:60240"/>
        <label>1</label>
    </ligand>
</feature>
<dbReference type="PIRSF" id="PIRSF005902">
    <property type="entry name" value="DNase_TatD"/>
    <property type="match status" value="1"/>
</dbReference>
<evidence type="ECO:0000256" key="1">
    <source>
        <dbReference type="ARBA" id="ARBA00009275"/>
    </source>
</evidence>
<feature type="binding site" evidence="4">
    <location>
        <position position="94"/>
    </location>
    <ligand>
        <name>a divalent metal cation</name>
        <dbReference type="ChEBI" id="CHEBI:60240"/>
        <label>1</label>
    </ligand>
</feature>
<keyword evidence="6" id="KW-1185">Reference proteome</keyword>
<keyword evidence="2 4" id="KW-0479">Metal-binding</keyword>
<dbReference type="Gene3D" id="3.20.20.140">
    <property type="entry name" value="Metal-dependent hydrolases"/>
    <property type="match status" value="1"/>
</dbReference>
<name>A0A255XQQ6_9PROT</name>
<evidence type="ECO:0000313" key="5">
    <source>
        <dbReference type="EMBL" id="OYQ18580.1"/>
    </source>
</evidence>
<dbReference type="InterPro" id="IPR018228">
    <property type="entry name" value="DNase_TatD-rel_CS"/>
</dbReference>
<gene>
    <name evidence="5" type="ORF">CHR90_09910</name>
</gene>
<dbReference type="PANTHER" id="PTHR46124">
    <property type="entry name" value="D-AMINOACYL-TRNA DEACYLASE"/>
    <property type="match status" value="1"/>
</dbReference>
<feature type="binding site" evidence="4">
    <location>
        <position position="8"/>
    </location>
    <ligand>
        <name>a divalent metal cation</name>
        <dbReference type="ChEBI" id="CHEBI:60240"/>
        <label>1</label>
    </ligand>
</feature>
<dbReference type="GO" id="GO:0004536">
    <property type="term" value="F:DNA nuclease activity"/>
    <property type="evidence" value="ECO:0007669"/>
    <property type="project" value="InterPro"/>
</dbReference>
<dbReference type="PANTHER" id="PTHR46124:SF2">
    <property type="entry name" value="D-AMINOACYL-TRNA DEACYLASE"/>
    <property type="match status" value="1"/>
</dbReference>
<dbReference type="Proteomes" id="UP000216361">
    <property type="component" value="Unassembled WGS sequence"/>
</dbReference>